<evidence type="ECO:0000313" key="3">
    <source>
        <dbReference type="EMBL" id="KDN61956.1"/>
    </source>
</evidence>
<dbReference type="eggNOG" id="ENOG502T7Z2">
    <property type="taxonomic scope" value="Eukaryota"/>
</dbReference>
<accession>A0A066X879</accession>
<protein>
    <submittedName>
        <fullName evidence="3">Uncharacterized protein</fullName>
    </submittedName>
</protein>
<gene>
    <name evidence="3" type="ORF">CSUB01_05177</name>
</gene>
<evidence type="ECO:0000256" key="2">
    <source>
        <dbReference type="SAM" id="MobiDB-lite"/>
    </source>
</evidence>
<organism evidence="3 4">
    <name type="scientific">Colletotrichum sublineola</name>
    <name type="common">Sorghum anthracnose fungus</name>
    <dbReference type="NCBI Taxonomy" id="1173701"/>
    <lineage>
        <taxon>Eukaryota</taxon>
        <taxon>Fungi</taxon>
        <taxon>Dikarya</taxon>
        <taxon>Ascomycota</taxon>
        <taxon>Pezizomycotina</taxon>
        <taxon>Sordariomycetes</taxon>
        <taxon>Hypocreomycetidae</taxon>
        <taxon>Glomerellales</taxon>
        <taxon>Glomerellaceae</taxon>
        <taxon>Colletotrichum</taxon>
        <taxon>Colletotrichum graminicola species complex</taxon>
    </lineage>
</organism>
<reference evidence="4" key="1">
    <citation type="journal article" date="2014" name="Genome Announc.">
        <title>Draft genome sequence of Colletotrichum sublineola, a destructive pathogen of cultivated sorghum.</title>
        <authorList>
            <person name="Baroncelli R."/>
            <person name="Sanz-Martin J.M."/>
            <person name="Rech G.E."/>
            <person name="Sukno S.A."/>
            <person name="Thon M.R."/>
        </authorList>
    </citation>
    <scope>NUCLEOTIDE SEQUENCE [LARGE SCALE GENOMIC DNA]</scope>
    <source>
        <strain evidence="4">TX430BB</strain>
    </source>
</reference>
<evidence type="ECO:0000256" key="1">
    <source>
        <dbReference type="SAM" id="Coils"/>
    </source>
</evidence>
<dbReference type="OrthoDB" id="4836536at2759"/>
<dbReference type="EMBL" id="JMSE01001369">
    <property type="protein sequence ID" value="KDN61956.1"/>
    <property type="molecule type" value="Genomic_DNA"/>
</dbReference>
<feature type="region of interest" description="Disordered" evidence="2">
    <location>
        <begin position="27"/>
        <end position="50"/>
    </location>
</feature>
<evidence type="ECO:0000313" key="4">
    <source>
        <dbReference type="Proteomes" id="UP000027238"/>
    </source>
</evidence>
<proteinExistence type="predicted"/>
<keyword evidence="4" id="KW-1185">Reference proteome</keyword>
<comment type="caution">
    <text evidence="3">The sequence shown here is derived from an EMBL/GenBank/DDBJ whole genome shotgun (WGS) entry which is preliminary data.</text>
</comment>
<name>A0A066X879_COLSU</name>
<dbReference type="Proteomes" id="UP000027238">
    <property type="component" value="Unassembled WGS sequence"/>
</dbReference>
<dbReference type="HOGENOM" id="CLU_1184941_0_0_1"/>
<dbReference type="AlphaFoldDB" id="A0A066X879"/>
<feature type="coiled-coil region" evidence="1">
    <location>
        <begin position="82"/>
        <end position="116"/>
    </location>
</feature>
<feature type="compositionally biased region" description="Polar residues" evidence="2">
    <location>
        <begin position="27"/>
        <end position="49"/>
    </location>
</feature>
<sequence length="234" mass="26671">MESHNQTASIAQSGGIEFAFGTGDGSHSFTWNPPASTNPSENDHQTGLSNWKRRRVQVNIVKQGVALLQLGSDMIYDFSSTHVEAERKLADVTAEKDNLQRNLDIVKDKLRDTLGRYRAIVETLDGTLGELDRYKKHHSHNDKSLYHLQTKLDKSHRKCQSILAHRNLLLKTVNSMRKGKSKNESEQRLLREKLVEAMTAQEKTQREMGEARCQFARDMGHAQEKVDYANLQKD</sequence>
<keyword evidence="1" id="KW-0175">Coiled coil</keyword>